<dbReference type="PROSITE" id="PS00018">
    <property type="entry name" value="EF_HAND_1"/>
    <property type="match status" value="2"/>
</dbReference>
<dbReference type="GO" id="GO:0005509">
    <property type="term" value="F:calcium ion binding"/>
    <property type="evidence" value="ECO:0007669"/>
    <property type="project" value="InterPro"/>
</dbReference>
<dbReference type="SUPFAM" id="SSF47473">
    <property type="entry name" value="EF-hand"/>
    <property type="match status" value="2"/>
</dbReference>
<evidence type="ECO:0000256" key="4">
    <source>
        <dbReference type="SAM" id="MobiDB-lite"/>
    </source>
</evidence>
<dbReference type="Gene3D" id="1.10.238.10">
    <property type="entry name" value="EF-hand"/>
    <property type="match status" value="2"/>
</dbReference>
<dbReference type="InterPro" id="IPR018247">
    <property type="entry name" value="EF_Hand_1_Ca_BS"/>
</dbReference>
<evidence type="ECO:0000259" key="7">
    <source>
        <dbReference type="PROSITE" id="PS51283"/>
    </source>
</evidence>
<dbReference type="SMART" id="SM00054">
    <property type="entry name" value="EFh"/>
    <property type="match status" value="3"/>
</dbReference>
<keyword evidence="3" id="KW-0106">Calcium</keyword>
<dbReference type="SUPFAM" id="SSF54001">
    <property type="entry name" value="Cysteine proteinases"/>
    <property type="match status" value="1"/>
</dbReference>
<dbReference type="PANTHER" id="PTHR21646">
    <property type="entry name" value="UBIQUITIN CARBOXYL-TERMINAL HYDROLASE"/>
    <property type="match status" value="1"/>
</dbReference>
<feature type="domain" description="USP" evidence="6">
    <location>
        <begin position="769"/>
        <end position="1518"/>
    </location>
</feature>
<feature type="domain" description="DUSP" evidence="7">
    <location>
        <begin position="367"/>
        <end position="604"/>
    </location>
</feature>
<feature type="compositionally biased region" description="Acidic residues" evidence="4">
    <location>
        <begin position="1421"/>
        <end position="1432"/>
    </location>
</feature>
<proteinExistence type="predicted"/>
<dbReference type="GO" id="GO:0005794">
    <property type="term" value="C:Golgi apparatus"/>
    <property type="evidence" value="ECO:0007669"/>
    <property type="project" value="TreeGrafter"/>
</dbReference>
<feature type="region of interest" description="Disordered" evidence="4">
    <location>
        <begin position="1421"/>
        <end position="1451"/>
    </location>
</feature>
<reference evidence="8" key="1">
    <citation type="journal article" date="2023" name="Mol. Biol. Evol.">
        <title>Third-Generation Sequencing Reveals the Adaptive Role of the Epigenome in Three Deep-Sea Polychaetes.</title>
        <authorList>
            <person name="Perez M."/>
            <person name="Aroh O."/>
            <person name="Sun Y."/>
            <person name="Lan Y."/>
            <person name="Juniper S.K."/>
            <person name="Young C.R."/>
            <person name="Angers B."/>
            <person name="Qian P.Y."/>
        </authorList>
    </citation>
    <scope>NUCLEOTIDE SEQUENCE</scope>
    <source>
        <strain evidence="8">P08H-3</strain>
    </source>
</reference>
<dbReference type="InterPro" id="IPR050185">
    <property type="entry name" value="Ub_carboxyl-term_hydrolase"/>
</dbReference>
<dbReference type="InterPro" id="IPR057368">
    <property type="entry name" value="USP32_N"/>
</dbReference>
<dbReference type="Pfam" id="PF13202">
    <property type="entry name" value="EF-hand_5"/>
    <property type="match status" value="1"/>
</dbReference>
<accession>A0AAD9KDJ2</accession>
<dbReference type="PROSITE" id="PS00973">
    <property type="entry name" value="USP_2"/>
    <property type="match status" value="1"/>
</dbReference>
<dbReference type="InterPro" id="IPR038765">
    <property type="entry name" value="Papain-like_cys_pep_sf"/>
</dbReference>
<evidence type="ECO:0000313" key="8">
    <source>
        <dbReference type="EMBL" id="KAK2169085.1"/>
    </source>
</evidence>
<comment type="catalytic activity">
    <reaction evidence="1">
        <text>Thiol-dependent hydrolysis of ester, thioester, amide, peptide and isopeptide bonds formed by the C-terminal Gly of ubiquitin (a 76-residue protein attached to proteins as an intracellular targeting signal).</text>
        <dbReference type="EC" id="3.4.19.12"/>
    </reaction>
</comment>
<dbReference type="PROSITE" id="PS51283">
    <property type="entry name" value="DUSP"/>
    <property type="match status" value="1"/>
</dbReference>
<keyword evidence="9" id="KW-1185">Reference proteome</keyword>
<dbReference type="EMBL" id="JAODUP010000012">
    <property type="protein sequence ID" value="KAK2169085.1"/>
    <property type="molecule type" value="Genomic_DNA"/>
</dbReference>
<dbReference type="InterPro" id="IPR011992">
    <property type="entry name" value="EF-hand-dom_pair"/>
</dbReference>
<dbReference type="InterPro" id="IPR018200">
    <property type="entry name" value="USP_CS"/>
</dbReference>
<feature type="domain" description="EF-hand" evidence="5">
    <location>
        <begin position="312"/>
        <end position="347"/>
    </location>
</feature>
<dbReference type="Proteomes" id="UP001208570">
    <property type="component" value="Unassembled WGS sequence"/>
</dbReference>
<comment type="caution">
    <text evidence="8">The sequence shown here is derived from an EMBL/GenBank/DDBJ whole genome shotgun (WGS) entry which is preliminary data.</text>
</comment>
<dbReference type="Gene3D" id="3.30.2230.10">
    <property type="entry name" value="DUSP-like"/>
    <property type="match status" value="1"/>
</dbReference>
<dbReference type="Gene3D" id="3.90.70.10">
    <property type="entry name" value="Cysteine proteinases"/>
    <property type="match status" value="2"/>
</dbReference>
<dbReference type="SMART" id="SM00695">
    <property type="entry name" value="DUSP"/>
    <property type="match status" value="1"/>
</dbReference>
<dbReference type="PRINTS" id="PR00450">
    <property type="entry name" value="RECOVERIN"/>
</dbReference>
<feature type="region of interest" description="Disordered" evidence="4">
    <location>
        <begin position="485"/>
        <end position="524"/>
    </location>
</feature>
<dbReference type="FunFam" id="3.90.70.10:FF:000018">
    <property type="entry name" value="Ubiquitin carboxyl-terminal hydrolase 32"/>
    <property type="match status" value="1"/>
</dbReference>
<sequence>MGAKDSKPAFLTFEEACKRVTDAELKRLKDSFKRYAGANSYMNQSTFIKEVLGDGVPPRLAELLFMACSGNQKGIGFKELVCGLVLLTRGRQDEKLKSKGMLSSGSELSSTANSLSMLSSSASGANGTSMLNDQITYECFQKWVLQNQEVTSLTKWLLKEPSVVTLSNNLETPTFYQTLAGVTHLEEPDIIELETRYWHLKGQSKTGRFDMETFQAAVCPPVPHTLAQGLFAAFDENFDGHIDFKEMACGISACCRGPFTERLKFCFKVFDKDHDGLLSRIELIDMVAALLVIHHDNKCALGEVIDASENITPESMAEDIISKHDSDSDDCITQEEFLVWAICHPLPTVFTTVLFQVCHIVLGLKPQNKKDEGLIVKGWLKREEQHGLAVGQTWYLVAMQWWQQWQAYIYCETGCQGLFNSIENSAVLNSCPSPDPGGGVSYTANGKKSHTRSGSLNLCPGLNWKSSNAFDESVPVALYQVSELSKDGAHSQEGSPLKSATLPRSSPHHSTNHLNNSSMNSSPRVAKKLDGVMPVEIAKPGPIENSPLTMSSQFKVPTLTNEGAHLRRDKSLMRGRDFELVSEPVWKALSAWYGGSPALPRNVIQLKPGAAPELELYPLSIQLLKHQVISQRTNQVASFSGMMGGLGGMVVNSTGLGSLGSSVVPRRHLTYTAVFSRKHTLRQVYEFLTSRLKISREELRLWKFKDEPNMFLLEDEQKTMVQLSIEDNSQLLIEVRNKDLTWPEEMSQIAKNKSAFDKSQQGPTERGATGLSNLGNTCFMNAALQCVSNTQILTQYFCGGMHLYELNRTNPLGMKGHLAQRYGELIKDLWSGNSKCVAPLKFRWTIGRYAPRFNGFQQHDSQELLAFLLDGLHEDLNRVHEKPYVELKDSDGRPDSIVAKEAWDNHLLRNKSIVVDLFHGQLKSTVRCCFCGNTSVRFDPFTFLSLPLPMDNSIHIELQVMWLNGSLPTKYGLRLNIDEKYAQLKKQLSELCGIPAEEMLLVELLGASVRSIPDDKQKVKNVVTGGLYAYQLKPPSEFLPSDPGSSATMLEGLAQIQREYKNCNNLSCHFKAGSSPIRRLKSTQDTSVNPPMNGNLGLNSNNNQHDLQPNGDNKAPFVASDCDSESTHTPHLVNGNCLSDQSQRVAAKKGGQTLNGDVKRLPSNNFGTLSHFIIAVHRKMIRMDLYFLSSQKTSPSLFGIPLILPCDEKTTRLDLYHLVWTQVARLVSPLPPSETANPNHAHDCDDSLGYEYPFTLKAVSKDGMTCAWCPWYRFCRGCKLECDQEMFAFGTDHIAIDWEPTALHLRYQSSQERVFEEHSSVTESRRKQTEPINLDSCLQAFTKEEELGDEELYYCSKCKEHRQAVKKLEIWKLPPILIIHLKRFQYHDGRWIKSHKIVHFPKRNFDPSCYVVPRLKTTDDYTDGLQNEEDDHSSDPNEAEGGRSKRHLSTSSETDYTTVKYDLFAMSCHIGILGGGHYVAYARNPNKKWYCYNDSSCKELNEEQIDTNSAYILFYERQTLSQGRYMPNIHGKEPDIAEIDDAA</sequence>
<dbReference type="EC" id="3.4.19.12" evidence="2"/>
<dbReference type="InterPro" id="IPR001394">
    <property type="entry name" value="Peptidase_C19_UCH"/>
</dbReference>
<evidence type="ECO:0000256" key="1">
    <source>
        <dbReference type="ARBA" id="ARBA00000707"/>
    </source>
</evidence>
<dbReference type="PROSITE" id="PS00972">
    <property type="entry name" value="USP_1"/>
    <property type="match status" value="1"/>
</dbReference>
<feature type="compositionally biased region" description="Polar residues" evidence="4">
    <location>
        <begin position="512"/>
        <end position="523"/>
    </location>
</feature>
<evidence type="ECO:0000259" key="6">
    <source>
        <dbReference type="PROSITE" id="PS50235"/>
    </source>
</evidence>
<evidence type="ECO:0000313" key="9">
    <source>
        <dbReference type="Proteomes" id="UP001208570"/>
    </source>
</evidence>
<dbReference type="CDD" id="cd02674">
    <property type="entry name" value="Peptidase_C19R"/>
    <property type="match status" value="1"/>
</dbReference>
<dbReference type="PROSITE" id="PS50235">
    <property type="entry name" value="USP_3"/>
    <property type="match status" value="1"/>
</dbReference>
<dbReference type="Pfam" id="PF00443">
    <property type="entry name" value="UCH"/>
    <property type="match status" value="1"/>
</dbReference>
<feature type="domain" description="EF-hand" evidence="5">
    <location>
        <begin position="222"/>
        <end position="257"/>
    </location>
</feature>
<organism evidence="8 9">
    <name type="scientific">Paralvinella palmiformis</name>
    <dbReference type="NCBI Taxonomy" id="53620"/>
    <lineage>
        <taxon>Eukaryota</taxon>
        <taxon>Metazoa</taxon>
        <taxon>Spiralia</taxon>
        <taxon>Lophotrochozoa</taxon>
        <taxon>Annelida</taxon>
        <taxon>Polychaeta</taxon>
        <taxon>Sedentaria</taxon>
        <taxon>Canalipalpata</taxon>
        <taxon>Terebellida</taxon>
        <taxon>Terebelliformia</taxon>
        <taxon>Alvinellidae</taxon>
        <taxon>Paralvinella</taxon>
    </lineage>
</organism>
<dbReference type="GO" id="GO:0016579">
    <property type="term" value="P:protein deubiquitination"/>
    <property type="evidence" value="ECO:0007669"/>
    <property type="project" value="InterPro"/>
</dbReference>
<dbReference type="CDD" id="cd00051">
    <property type="entry name" value="EFh"/>
    <property type="match status" value="2"/>
</dbReference>
<evidence type="ECO:0000256" key="3">
    <source>
        <dbReference type="ARBA" id="ARBA00022837"/>
    </source>
</evidence>
<dbReference type="Gene3D" id="3.10.20.90">
    <property type="entry name" value="Phosphatidylinositol 3-kinase Catalytic Subunit, Chain A, domain 1"/>
    <property type="match status" value="1"/>
</dbReference>
<dbReference type="InterPro" id="IPR006615">
    <property type="entry name" value="Pept_C19_DUSP"/>
</dbReference>
<feature type="domain" description="EF-hand" evidence="5">
    <location>
        <begin position="258"/>
        <end position="293"/>
    </location>
</feature>
<dbReference type="Pfam" id="PF13499">
    <property type="entry name" value="EF-hand_7"/>
    <property type="match status" value="1"/>
</dbReference>
<protein>
    <recommendedName>
        <fullName evidence="2">ubiquitinyl hydrolase 1</fullName>
        <ecNumber evidence="2">3.4.19.12</ecNumber>
    </recommendedName>
</protein>
<dbReference type="PROSITE" id="PS50222">
    <property type="entry name" value="EF_HAND_2"/>
    <property type="match status" value="3"/>
</dbReference>
<evidence type="ECO:0000256" key="2">
    <source>
        <dbReference type="ARBA" id="ARBA00012759"/>
    </source>
</evidence>
<dbReference type="InterPro" id="IPR028889">
    <property type="entry name" value="USP"/>
</dbReference>
<evidence type="ECO:0000259" key="5">
    <source>
        <dbReference type="PROSITE" id="PS50222"/>
    </source>
</evidence>
<dbReference type="InterPro" id="IPR035927">
    <property type="entry name" value="DUSP-like_sf"/>
</dbReference>
<dbReference type="PANTHER" id="PTHR21646:SF76">
    <property type="entry name" value="UBIQUITIN CARBOXYL-TERMINAL HYDROLASE 32"/>
    <property type="match status" value="1"/>
</dbReference>
<dbReference type="SUPFAM" id="SSF143791">
    <property type="entry name" value="DUSP-like"/>
    <property type="match status" value="1"/>
</dbReference>
<dbReference type="Pfam" id="PF25265">
    <property type="entry name" value="USP32_N"/>
    <property type="match status" value="1"/>
</dbReference>
<dbReference type="GO" id="GO:0004843">
    <property type="term" value="F:cysteine-type deubiquitinase activity"/>
    <property type="evidence" value="ECO:0007669"/>
    <property type="project" value="UniProtKB-EC"/>
</dbReference>
<dbReference type="Pfam" id="PF06337">
    <property type="entry name" value="DUSP"/>
    <property type="match status" value="1"/>
</dbReference>
<name>A0AAD9KDJ2_9ANNE</name>
<dbReference type="InterPro" id="IPR002048">
    <property type="entry name" value="EF_hand_dom"/>
</dbReference>
<gene>
    <name evidence="8" type="ORF">LSH36_12g09023</name>
</gene>